<evidence type="ECO:0000256" key="1">
    <source>
        <dbReference type="SAM" id="SignalP"/>
    </source>
</evidence>
<keyword evidence="1" id="KW-0732">Signal</keyword>
<protein>
    <recommendedName>
        <fullName evidence="4">DUF3761 domain-containing protein</fullName>
    </recommendedName>
</protein>
<name>A0A3L8P833_9ACTN</name>
<feature type="signal peptide" evidence="1">
    <location>
        <begin position="1"/>
        <end position="24"/>
    </location>
</feature>
<evidence type="ECO:0000313" key="3">
    <source>
        <dbReference type="Proteomes" id="UP000281708"/>
    </source>
</evidence>
<sequence>MRSVLAVIALVAGLGLVTPGAATAAAPSSDTASAHSVAHRHACTRTSSGTCIRGGEFCRQSQYGHSGWDAVGRRYVCKGSHTHPHWMVP</sequence>
<feature type="chain" id="PRO_5017990844" description="DUF3761 domain-containing protein" evidence="1">
    <location>
        <begin position="25"/>
        <end position="89"/>
    </location>
</feature>
<evidence type="ECO:0008006" key="4">
    <source>
        <dbReference type="Google" id="ProtNLM"/>
    </source>
</evidence>
<accession>A0A3L8P833</accession>
<dbReference type="EMBL" id="RDBE01000001">
    <property type="protein sequence ID" value="RLV50963.1"/>
    <property type="molecule type" value="Genomic_DNA"/>
</dbReference>
<comment type="caution">
    <text evidence="2">The sequence shown here is derived from an EMBL/GenBank/DDBJ whole genome shotgun (WGS) entry which is preliminary data.</text>
</comment>
<dbReference type="Proteomes" id="UP000281708">
    <property type="component" value="Unassembled WGS sequence"/>
</dbReference>
<keyword evidence="3" id="KW-1185">Reference proteome</keyword>
<reference evidence="2 3" key="1">
    <citation type="submission" date="2018-10" db="EMBL/GenBank/DDBJ databases">
        <title>Marmoricola sp. 4Q3S-7 whole genome shotgun sequence.</title>
        <authorList>
            <person name="Li F."/>
        </authorList>
    </citation>
    <scope>NUCLEOTIDE SEQUENCE [LARGE SCALE GENOMIC DNA]</scope>
    <source>
        <strain evidence="2 3">4Q3S-7</strain>
    </source>
</reference>
<proteinExistence type="predicted"/>
<organism evidence="2 3">
    <name type="scientific">Nocardioides mangrovicus</name>
    <dbReference type="NCBI Taxonomy" id="2478913"/>
    <lineage>
        <taxon>Bacteria</taxon>
        <taxon>Bacillati</taxon>
        <taxon>Actinomycetota</taxon>
        <taxon>Actinomycetes</taxon>
        <taxon>Propionibacteriales</taxon>
        <taxon>Nocardioidaceae</taxon>
        <taxon>Nocardioides</taxon>
    </lineage>
</organism>
<evidence type="ECO:0000313" key="2">
    <source>
        <dbReference type="EMBL" id="RLV50963.1"/>
    </source>
</evidence>
<dbReference type="RefSeq" id="WP_121804643.1">
    <property type="nucleotide sequence ID" value="NZ_RDBE01000001.1"/>
</dbReference>
<gene>
    <name evidence="2" type="ORF">D9V37_03260</name>
</gene>
<dbReference type="OrthoDB" id="3831150at2"/>
<dbReference type="AlphaFoldDB" id="A0A3L8P833"/>